<dbReference type="OrthoDB" id="6077919at2759"/>
<keyword evidence="6 12" id="KW-0863">Zinc-finger</keyword>
<feature type="region of interest" description="Disordered" evidence="13">
    <location>
        <begin position="1051"/>
        <end position="1082"/>
    </location>
</feature>
<dbReference type="SUPFAM" id="SSF57667">
    <property type="entry name" value="beta-beta-alpha zinc fingers"/>
    <property type="match status" value="7"/>
</dbReference>
<comment type="subcellular location">
    <subcellularLocation>
        <location evidence="2">Nucleus</location>
    </subcellularLocation>
</comment>
<comment type="function">
    <text evidence="1">May be involved in transcriptional regulation.</text>
</comment>
<feature type="domain" description="C2H2-type" evidence="14">
    <location>
        <begin position="1160"/>
        <end position="1187"/>
    </location>
</feature>
<feature type="domain" description="C2H2-type" evidence="14">
    <location>
        <begin position="330"/>
        <end position="357"/>
    </location>
</feature>
<feature type="domain" description="C2H2-type" evidence="14">
    <location>
        <begin position="891"/>
        <end position="918"/>
    </location>
</feature>
<evidence type="ECO:0000259" key="14">
    <source>
        <dbReference type="PROSITE" id="PS50157"/>
    </source>
</evidence>
<feature type="domain" description="C2H2-type" evidence="14">
    <location>
        <begin position="1216"/>
        <end position="1239"/>
    </location>
</feature>
<dbReference type="EMBL" id="LR902419">
    <property type="protein sequence ID" value="CAD7250517.1"/>
    <property type="molecule type" value="Genomic_DNA"/>
</dbReference>
<evidence type="ECO:0000256" key="10">
    <source>
        <dbReference type="ARBA" id="ARBA00023163"/>
    </source>
</evidence>
<evidence type="ECO:0000256" key="13">
    <source>
        <dbReference type="SAM" id="MobiDB-lite"/>
    </source>
</evidence>
<comment type="similarity">
    <text evidence="3">Belongs to the krueppel C2H2-type zinc-finger protein family.</text>
</comment>
<dbReference type="InterPro" id="IPR013087">
    <property type="entry name" value="Znf_C2H2_type"/>
</dbReference>
<evidence type="ECO:0000256" key="12">
    <source>
        <dbReference type="PROSITE-ProRule" id="PRU00042"/>
    </source>
</evidence>
<feature type="domain" description="C2H2-type" evidence="14">
    <location>
        <begin position="975"/>
        <end position="1002"/>
    </location>
</feature>
<evidence type="ECO:0000256" key="1">
    <source>
        <dbReference type="ARBA" id="ARBA00003767"/>
    </source>
</evidence>
<feature type="domain" description="C2H2-type" evidence="14">
    <location>
        <begin position="201"/>
        <end position="228"/>
    </location>
</feature>
<evidence type="ECO:0000256" key="5">
    <source>
        <dbReference type="ARBA" id="ARBA00022737"/>
    </source>
</evidence>
<dbReference type="PANTHER" id="PTHR24406">
    <property type="entry name" value="TRANSCRIPTIONAL REPRESSOR CTCFL-RELATED"/>
    <property type="match status" value="1"/>
</dbReference>
<keyword evidence="8" id="KW-0805">Transcription regulation</keyword>
<dbReference type="GO" id="GO:0008270">
    <property type="term" value="F:zinc ion binding"/>
    <property type="evidence" value="ECO:0007669"/>
    <property type="project" value="UniProtKB-KW"/>
</dbReference>
<dbReference type="FunFam" id="3.30.160.60:FF:001818">
    <property type="entry name" value="GDNF-inducible zinc finger protein 1 isoform X1"/>
    <property type="match status" value="1"/>
</dbReference>
<dbReference type="InterPro" id="IPR036236">
    <property type="entry name" value="Znf_C2H2_sf"/>
</dbReference>
<feature type="compositionally biased region" description="Basic and acidic residues" evidence="13">
    <location>
        <begin position="549"/>
        <end position="561"/>
    </location>
</feature>
<feature type="region of interest" description="Disordered" evidence="13">
    <location>
        <begin position="754"/>
        <end position="776"/>
    </location>
</feature>
<feature type="domain" description="C2H2-type" evidence="14">
    <location>
        <begin position="1188"/>
        <end position="1215"/>
    </location>
</feature>
<feature type="domain" description="C2H2-type" evidence="14">
    <location>
        <begin position="358"/>
        <end position="381"/>
    </location>
</feature>
<feature type="domain" description="C2H2-type" evidence="14">
    <location>
        <begin position="229"/>
        <end position="251"/>
    </location>
</feature>
<protein>
    <recommendedName>
        <fullName evidence="14">C2H2-type domain-containing protein</fullName>
    </recommendedName>
</protein>
<dbReference type="Gene3D" id="3.30.160.60">
    <property type="entry name" value="Classic Zinc Finger"/>
    <property type="match status" value="11"/>
</dbReference>
<keyword evidence="7" id="KW-0862">Zinc</keyword>
<dbReference type="FunFam" id="3.30.160.60:FF:000624">
    <property type="entry name" value="zinc finger protein 697"/>
    <property type="match status" value="3"/>
</dbReference>
<dbReference type="GO" id="GO:0003677">
    <property type="term" value="F:DNA binding"/>
    <property type="evidence" value="ECO:0007669"/>
    <property type="project" value="UniProtKB-KW"/>
</dbReference>
<feature type="compositionally biased region" description="Basic and acidic residues" evidence="13">
    <location>
        <begin position="568"/>
        <end position="579"/>
    </location>
</feature>
<evidence type="ECO:0000256" key="11">
    <source>
        <dbReference type="ARBA" id="ARBA00023242"/>
    </source>
</evidence>
<evidence type="ECO:0000256" key="7">
    <source>
        <dbReference type="ARBA" id="ARBA00022833"/>
    </source>
</evidence>
<evidence type="ECO:0000256" key="4">
    <source>
        <dbReference type="ARBA" id="ARBA00022723"/>
    </source>
</evidence>
<evidence type="ECO:0000256" key="3">
    <source>
        <dbReference type="ARBA" id="ARBA00006991"/>
    </source>
</evidence>
<name>A0A7R9AAJ3_9CRUS</name>
<keyword evidence="4" id="KW-0479">Metal-binding</keyword>
<accession>A0A7R9AAJ3</accession>
<keyword evidence="9" id="KW-0238">DNA-binding</keyword>
<keyword evidence="10" id="KW-0804">Transcription</keyword>
<sequence length="1294" mass="142545">MTSGETVVDLEALAHILGPNSIPVLTTSGELVTLSAAPDGELTSLWTAQVDEEDCQNMAPQSGMVTLQENVSANDGVTFTSMEGLGVLTIPSELQKGGAIITILPTEDGLILQDFNQETSVVIKQGLKLNGTLKNESICTSKSEDLGALGPGEHVGSLEDGSIHGPSSNDACIRPTVHISSSIPPVSNLRLHMATHNWDALECPDCYKKFSRMASLKAHIIHHQKEELYSCEECGEEYATKLQLDEHCREHYELTVGSNAPEKFMFPQIAKEITRYKIFQVKHVLNSTKKYKKRKRNQNLKHACSHCGKAFIKRSLLIRHVRIHTGERPFQCRICGKAFNQKNALLAHQTKHSGSRPFQCGFCPSTFGHVGNLRQHIRKVHDAGPNFKFECPYCPSVFQRSNSLTSHIRRLHVAAEAIKCLAKDELSLSKNQTESLLLLPCSESQQASGPQVVEASMVNAVSDGMKSSEGDLLRMALLNSGLTQPSQNEPEIQQHSESRDSVTTLTLHGSLNNSSISQQSCESGGSTWQGDGVLLGTMPNGSSKSHANRHTEESPESEMLKKQFKQHNQGEKEQKRPEMLQEGLQSGSGLRLAEPIWITQKEGLTVVSKSSKRPLVLNADDLKDTRVRPHKCKLCPAAYKKSSHLKTHGIPSNVEESDEVIPDSFPEGDAMPLQSQEIHQDVLENPNTGCSGDLKKVPEGGNTSGNDYVPNIMGNDLYMPSCDAFTSGGQASHTEQVQGEAMPTQEMYNDITMSSQAPQGQEQQSGSSMLKPATSDQGNVFSEELAHSSFFIEDDDLMLDGENGGFLDTIGLNLNEIAPSNTNPPLLPIREKQDENMTVPVISTEDVDIVLTITPDRPKEERLTVDELQSARPKKKACQRQRQGYIMKYRNQCRFCSKSFKKPSDLSRHVRIHTGEKPFKCALCSKTFTVKSTLDSHMKVHFGGRKFICPICQASLSSKASLQMHFRIHTGLRPFKCDVCGQCFRTSGHLKSHMCTHAKMKLRVEKVRSEAGDSIPARTRTNQATVSVSAKSAGHPLESFPVLKLIELPASSSSMGNPDPEALGNPGVPSSGNESTYDQSGEGEGMCLAPYQVGMPEYEIEELEVDEKGQVIRICSSRRECRAETPIVYTPLVSDAAHLEGQDGDEISEQAESGLEMPSHTCPVCSKSFKKPSLVERHMRIHRGERPFKCSQCDKSFVQRSTLQIHERVHSNSRPYACNFCPQKFTQRGNLVKHVRGKHPDGVVKREEQVEAEAGEKGQEVPVQVPASVPTTVILSLDSLHFPDLFPTSHSSEF</sequence>
<evidence type="ECO:0000313" key="16">
    <source>
        <dbReference type="Proteomes" id="UP000677054"/>
    </source>
</evidence>
<feature type="region of interest" description="Disordered" evidence="13">
    <location>
        <begin position="513"/>
        <end position="583"/>
    </location>
</feature>
<dbReference type="GO" id="GO:0005634">
    <property type="term" value="C:nucleus"/>
    <property type="evidence" value="ECO:0007669"/>
    <property type="project" value="UniProtKB-SubCell"/>
</dbReference>
<dbReference type="InterPro" id="IPR050888">
    <property type="entry name" value="ZnF_C2H2-type_TF"/>
</dbReference>
<dbReference type="SMART" id="SM00355">
    <property type="entry name" value="ZnF_C2H2"/>
    <property type="match status" value="14"/>
</dbReference>
<proteinExistence type="inferred from homology"/>
<feature type="domain" description="C2H2-type" evidence="14">
    <location>
        <begin position="302"/>
        <end position="329"/>
    </location>
</feature>
<keyword evidence="5" id="KW-0677">Repeat</keyword>
<evidence type="ECO:0000256" key="9">
    <source>
        <dbReference type="ARBA" id="ARBA00023125"/>
    </source>
</evidence>
<evidence type="ECO:0000256" key="8">
    <source>
        <dbReference type="ARBA" id="ARBA00023015"/>
    </source>
</evidence>
<organism evidence="15">
    <name type="scientific">Darwinula stevensoni</name>
    <dbReference type="NCBI Taxonomy" id="69355"/>
    <lineage>
        <taxon>Eukaryota</taxon>
        <taxon>Metazoa</taxon>
        <taxon>Ecdysozoa</taxon>
        <taxon>Arthropoda</taxon>
        <taxon>Crustacea</taxon>
        <taxon>Oligostraca</taxon>
        <taxon>Ostracoda</taxon>
        <taxon>Podocopa</taxon>
        <taxon>Podocopida</taxon>
        <taxon>Darwinulocopina</taxon>
        <taxon>Darwinuloidea</taxon>
        <taxon>Darwinulidae</taxon>
        <taxon>Darwinula</taxon>
    </lineage>
</organism>
<gene>
    <name evidence="15" type="ORF">DSTB1V02_LOCUS10290</name>
</gene>
<keyword evidence="11" id="KW-0539">Nucleus</keyword>
<dbReference type="FunFam" id="3.30.160.60:FF:002349">
    <property type="entry name" value="Zinc finger and BTB domain-containing 40"/>
    <property type="match status" value="1"/>
</dbReference>
<evidence type="ECO:0000256" key="2">
    <source>
        <dbReference type="ARBA" id="ARBA00004123"/>
    </source>
</evidence>
<evidence type="ECO:0000256" key="6">
    <source>
        <dbReference type="ARBA" id="ARBA00022771"/>
    </source>
</evidence>
<feature type="compositionally biased region" description="Polar residues" evidence="13">
    <location>
        <begin position="1068"/>
        <end position="1079"/>
    </location>
</feature>
<dbReference type="FunFam" id="3.30.160.60:FF:000145">
    <property type="entry name" value="Zinc finger protein 574"/>
    <property type="match status" value="1"/>
</dbReference>
<dbReference type="PROSITE" id="PS50157">
    <property type="entry name" value="ZINC_FINGER_C2H2_2"/>
    <property type="match status" value="13"/>
</dbReference>
<feature type="domain" description="C2H2-type" evidence="14">
    <location>
        <begin position="919"/>
        <end position="946"/>
    </location>
</feature>
<feature type="domain" description="C2H2-type" evidence="14">
    <location>
        <begin position="947"/>
        <end position="974"/>
    </location>
</feature>
<reference evidence="15" key="1">
    <citation type="submission" date="2020-11" db="EMBL/GenBank/DDBJ databases">
        <authorList>
            <person name="Tran Van P."/>
        </authorList>
    </citation>
    <scope>NUCLEOTIDE SEQUENCE</scope>
</reference>
<feature type="domain" description="C2H2-type" evidence="14">
    <location>
        <begin position="389"/>
        <end position="417"/>
    </location>
</feature>
<dbReference type="EMBL" id="CAJPEV010002902">
    <property type="protein sequence ID" value="CAG0898377.1"/>
    <property type="molecule type" value="Genomic_DNA"/>
</dbReference>
<dbReference type="PROSITE" id="PS00028">
    <property type="entry name" value="ZINC_FINGER_C2H2_1"/>
    <property type="match status" value="13"/>
</dbReference>
<dbReference type="Proteomes" id="UP000677054">
    <property type="component" value="Unassembled WGS sequence"/>
</dbReference>
<dbReference type="FunFam" id="3.30.160.60:FF:001239">
    <property type="entry name" value="Zinc finger protein 615"/>
    <property type="match status" value="1"/>
</dbReference>
<feature type="compositionally biased region" description="Polar residues" evidence="13">
    <location>
        <begin position="513"/>
        <end position="529"/>
    </location>
</feature>
<dbReference type="Pfam" id="PF00096">
    <property type="entry name" value="zf-C2H2"/>
    <property type="match status" value="10"/>
</dbReference>
<keyword evidence="16" id="KW-1185">Reference proteome</keyword>
<evidence type="ECO:0000313" key="15">
    <source>
        <dbReference type="EMBL" id="CAD7250517.1"/>
    </source>
</evidence>